<name>A0ABT0PER6_9GAMM</name>
<reference evidence="2 3" key="1">
    <citation type="submission" date="2022-05" db="EMBL/GenBank/DDBJ databases">
        <authorList>
            <person name="Park J.-S."/>
        </authorList>
    </citation>
    <scope>NUCLEOTIDE SEQUENCE [LARGE SCALE GENOMIC DNA]</scope>
    <source>
        <strain evidence="2 3">2012CJ34-2</strain>
    </source>
</reference>
<proteinExistence type="predicted"/>
<keyword evidence="3" id="KW-1185">Reference proteome</keyword>
<evidence type="ECO:0000313" key="3">
    <source>
        <dbReference type="Proteomes" id="UP001203338"/>
    </source>
</evidence>
<feature type="region of interest" description="Disordered" evidence="1">
    <location>
        <begin position="1"/>
        <end position="21"/>
    </location>
</feature>
<dbReference type="EMBL" id="JAMFLX010000007">
    <property type="protein sequence ID" value="MCL6269751.1"/>
    <property type="molecule type" value="Genomic_DNA"/>
</dbReference>
<protein>
    <submittedName>
        <fullName evidence="2">Uncharacterized protein</fullName>
    </submittedName>
</protein>
<sequence>MLNQETAQVLKSHSSKPRASSATDVHLQGLLIDEEGTVLNDLSSGCFFIINGRSFKTIRKLRKYWLCEEHPTGRHYRVLGTVKVDRIEHSEHI</sequence>
<gene>
    <name evidence="2" type="ORF">M3P05_07335</name>
</gene>
<organism evidence="2 3">
    <name type="scientific">Parendozoicomonas callyspongiae</name>
    <dbReference type="NCBI Taxonomy" id="2942213"/>
    <lineage>
        <taxon>Bacteria</taxon>
        <taxon>Pseudomonadati</taxon>
        <taxon>Pseudomonadota</taxon>
        <taxon>Gammaproteobacteria</taxon>
        <taxon>Oceanospirillales</taxon>
        <taxon>Endozoicomonadaceae</taxon>
        <taxon>Parendozoicomonas</taxon>
    </lineage>
</organism>
<dbReference type="RefSeq" id="WP_249698833.1">
    <property type="nucleotide sequence ID" value="NZ_JAMFLX010000007.1"/>
</dbReference>
<evidence type="ECO:0000313" key="2">
    <source>
        <dbReference type="EMBL" id="MCL6269751.1"/>
    </source>
</evidence>
<evidence type="ECO:0000256" key="1">
    <source>
        <dbReference type="SAM" id="MobiDB-lite"/>
    </source>
</evidence>
<dbReference type="Proteomes" id="UP001203338">
    <property type="component" value="Unassembled WGS sequence"/>
</dbReference>
<comment type="caution">
    <text evidence="2">The sequence shown here is derived from an EMBL/GenBank/DDBJ whole genome shotgun (WGS) entry which is preliminary data.</text>
</comment>
<accession>A0ABT0PER6</accession>